<proteinExistence type="predicted"/>
<name>A0ABM1MHN7_NICVS</name>
<keyword evidence="1" id="KW-1185">Reference proteome</keyword>
<dbReference type="Proteomes" id="UP000695000">
    <property type="component" value="Unplaced"/>
</dbReference>
<dbReference type="Pfam" id="PF10344">
    <property type="entry name" value="Hobbit"/>
    <property type="match status" value="1"/>
</dbReference>
<evidence type="ECO:0000313" key="2">
    <source>
        <dbReference type="RefSeq" id="XP_017774087.1"/>
    </source>
</evidence>
<dbReference type="RefSeq" id="XP_017774087.1">
    <property type="nucleotide sequence ID" value="XM_017918598.1"/>
</dbReference>
<evidence type="ECO:0000313" key="1">
    <source>
        <dbReference type="Proteomes" id="UP000695000"/>
    </source>
</evidence>
<dbReference type="InterPro" id="IPR045167">
    <property type="entry name" value="Hobbit"/>
</dbReference>
<sequence>MSAFLVTVVVIAVIYCIISWVLPKIITWTLEGKYNVNLQIGHIGLPYFKLCDVNLCKNGFTGFTIHIEEISINSSFFNSEVTKLVTLVVKNVHINKDVGTQQQEQVVPVAQNRGNPMDFRNKKIPRFITTFAQFMAIHVYNISANLLHSESPGWLLHATVSELHLDGSIVQNSRTLLVNVNMSEASARVLRHSDNKKSNYETCLGELSFAISLEATLDAQGPLSFEKLSIIMSQTSAMISDDFYTLFQKKQSKECSPRVTHVSDCNDNDLMLRLAPVVPKSFLIKIEETKLRGMCENSRTEFQSSLKSLQINFRFNSVSQVGDLHLPNLFFSFKLDTLHLHNNRKQLLYMSQFKLDAKFDSNVVDLYICMNTLRLTYDHKSIYKWISMYFLQNKGTSMVAEVSEEQIMVAAAAGGRSVLERLASIYAVNGCAEFIGISFTIKLNSGCNSVVGFNLVKLILNQFKDKRASSYSKYLPRLLLGNRHWQMEVLIECLWWSFNVDWTWGFIKSHICGTPLYLDKALIKFGTHDKNETKIESLLEWSKYLVSYAIQCLQQDRINPLLNVLSVLKINTFNNCIRCDEIPTCKVFVKSAIIEDDIAISLQLLERIVVNWSTPIPLKLLSLFRDIKDFSLVLVESFGSRIATTQQQQHEMPSKEKRTFSVNICGLLSFHIHISQRHNAKIELQNVLKALMEMALTNTSTVISIADVEVFKLQGIQVRPVAITSPGIAIPGIAIPTIKIPTIEIPGIAIPTIKIPGIEIPGIEARQSNPGIEIPGIVSPTIEIPGIVSPTIKIPGIEIPGIACPTIEIPGIASPTIEIPVIEIPGIEILGIASPTIKIPAIGWWLR</sequence>
<organism evidence="1 2">
    <name type="scientific">Nicrophorus vespilloides</name>
    <name type="common">Boreal carrion beetle</name>
    <dbReference type="NCBI Taxonomy" id="110193"/>
    <lineage>
        <taxon>Eukaryota</taxon>
        <taxon>Metazoa</taxon>
        <taxon>Ecdysozoa</taxon>
        <taxon>Arthropoda</taxon>
        <taxon>Hexapoda</taxon>
        <taxon>Insecta</taxon>
        <taxon>Pterygota</taxon>
        <taxon>Neoptera</taxon>
        <taxon>Endopterygota</taxon>
        <taxon>Coleoptera</taxon>
        <taxon>Polyphaga</taxon>
        <taxon>Staphyliniformia</taxon>
        <taxon>Silphidae</taxon>
        <taxon>Nicrophorinae</taxon>
        <taxon>Nicrophorus</taxon>
    </lineage>
</organism>
<dbReference type="PANTHER" id="PTHR15678:SF6">
    <property type="entry name" value="BRIDGE-LIKE LIPID TRANSFER PROTEIN FAMILY MEMBER 2"/>
    <property type="match status" value="1"/>
</dbReference>
<protein>
    <submittedName>
        <fullName evidence="2">Uncharacterized protein LOC108560887</fullName>
    </submittedName>
</protein>
<gene>
    <name evidence="2" type="primary">LOC108560887</name>
</gene>
<reference evidence="2" key="1">
    <citation type="submission" date="2025-08" db="UniProtKB">
        <authorList>
            <consortium name="RefSeq"/>
        </authorList>
    </citation>
    <scope>IDENTIFICATION</scope>
    <source>
        <tissue evidence="2">Whole Larva</tissue>
    </source>
</reference>
<dbReference type="GeneID" id="108560887"/>
<dbReference type="PANTHER" id="PTHR15678">
    <property type="entry name" value="ANTIGEN MLAA-22-RELATED"/>
    <property type="match status" value="1"/>
</dbReference>
<accession>A0ABM1MHN7</accession>